<dbReference type="Proteomes" id="UP000006591">
    <property type="component" value="Chromosome 2"/>
</dbReference>
<reference evidence="5" key="1">
    <citation type="submission" date="2015-04" db="UniProtKB">
        <authorList>
            <consortium name="EnsemblPlants"/>
        </authorList>
    </citation>
    <scope>IDENTIFICATION</scope>
    <source>
        <strain evidence="5">SL10</strain>
    </source>
</reference>
<feature type="domain" description="Bowman-Birk serine protease inhibitors family" evidence="4">
    <location>
        <begin position="227"/>
        <end position="249"/>
    </location>
</feature>
<feature type="region of interest" description="Disordered" evidence="3">
    <location>
        <begin position="1"/>
        <end position="44"/>
    </location>
</feature>
<dbReference type="Pfam" id="PF00228">
    <property type="entry name" value="Bowman-Birk_leg"/>
    <property type="match status" value="1"/>
</dbReference>
<dbReference type="Gene3D" id="2.10.69.10">
    <property type="entry name" value="Cysteine Protease (Bromelain) Inhibitor, subunit H"/>
    <property type="match status" value="2"/>
</dbReference>
<dbReference type="GO" id="GO:0004867">
    <property type="term" value="F:serine-type endopeptidase inhibitor activity"/>
    <property type="evidence" value="ECO:0007669"/>
    <property type="project" value="InterPro"/>
</dbReference>
<dbReference type="CDD" id="cd00023">
    <property type="entry name" value="BBI"/>
    <property type="match status" value="1"/>
</dbReference>
<accession>A0A0E0G9W7</accession>
<dbReference type="GO" id="GO:0005576">
    <property type="term" value="C:extracellular region"/>
    <property type="evidence" value="ECO:0007669"/>
    <property type="project" value="InterPro"/>
</dbReference>
<name>A0A0E0G9W7_ORYNI</name>
<evidence type="ECO:0000256" key="1">
    <source>
        <dbReference type="ARBA" id="ARBA00022690"/>
    </source>
</evidence>
<feature type="compositionally biased region" description="Polar residues" evidence="3">
    <location>
        <begin position="14"/>
        <end position="29"/>
    </location>
</feature>
<organism evidence="5">
    <name type="scientific">Oryza nivara</name>
    <name type="common">Indian wild rice</name>
    <name type="synonym">Oryza sativa f. spontanea</name>
    <dbReference type="NCBI Taxonomy" id="4536"/>
    <lineage>
        <taxon>Eukaryota</taxon>
        <taxon>Viridiplantae</taxon>
        <taxon>Streptophyta</taxon>
        <taxon>Embryophyta</taxon>
        <taxon>Tracheophyta</taxon>
        <taxon>Spermatophyta</taxon>
        <taxon>Magnoliopsida</taxon>
        <taxon>Liliopsida</taxon>
        <taxon>Poales</taxon>
        <taxon>Poaceae</taxon>
        <taxon>BOP clade</taxon>
        <taxon>Oryzoideae</taxon>
        <taxon>Oryzeae</taxon>
        <taxon>Oryzinae</taxon>
        <taxon>Oryza</taxon>
    </lineage>
</organism>
<evidence type="ECO:0000259" key="4">
    <source>
        <dbReference type="Pfam" id="PF00228"/>
    </source>
</evidence>
<dbReference type="InterPro" id="IPR000877">
    <property type="entry name" value="Prot_inh_BBI"/>
</dbReference>
<evidence type="ECO:0000256" key="3">
    <source>
        <dbReference type="SAM" id="MobiDB-lite"/>
    </source>
</evidence>
<keyword evidence="2" id="KW-1015">Disulfide bond</keyword>
<evidence type="ECO:0000313" key="6">
    <source>
        <dbReference type="Proteomes" id="UP000006591"/>
    </source>
</evidence>
<dbReference type="InterPro" id="IPR035995">
    <property type="entry name" value="Bowman-Birk_prot_inh"/>
</dbReference>
<keyword evidence="6" id="KW-1185">Reference proteome</keyword>
<sequence>MGELGDGEEGSLSVASSSNAGEVTSASSNQGGGRDGEHMAGDGEHMAGRYFSVPHSKHGRRDTEHWRSSDCSLWTTSLFGSLSLEDSDSGCLGRGRGRQRRSTLGISIVVSLGKGYAAGLLCCCASPKRVKGKQAGPPLATPLYRHLVPMLLEKGDMGRRRARLNQCVARCKLCQEATRPFLNPLICNDVYWAADPSPFYISRPVFGTKTNRTTCRYTVEVALCAAACKDYQQVELSDPPRYVCKDRFTDLCKLTASRTSIPKK</sequence>
<protein>
    <recommendedName>
        <fullName evidence="4">Bowman-Birk serine protease inhibitors family domain-containing protein</fullName>
    </recommendedName>
</protein>
<keyword evidence="1" id="KW-0646">Protease inhibitor</keyword>
<dbReference type="Gramene" id="ONIVA02G26920.1">
    <property type="protein sequence ID" value="ONIVA02G26920.1"/>
    <property type="gene ID" value="ONIVA02G26920"/>
</dbReference>
<dbReference type="EnsemblPlants" id="ONIVA02G26920.1">
    <property type="protein sequence ID" value="ONIVA02G26920.1"/>
    <property type="gene ID" value="ONIVA02G26920"/>
</dbReference>
<feature type="compositionally biased region" description="Basic and acidic residues" evidence="3">
    <location>
        <begin position="34"/>
        <end position="44"/>
    </location>
</feature>
<evidence type="ECO:0000313" key="5">
    <source>
        <dbReference type="EnsemblPlants" id="ONIVA02G26920.1"/>
    </source>
</evidence>
<proteinExistence type="predicted"/>
<dbReference type="AlphaFoldDB" id="A0A0E0G9W7"/>
<evidence type="ECO:0000256" key="2">
    <source>
        <dbReference type="ARBA" id="ARBA00023157"/>
    </source>
</evidence>
<reference evidence="5" key="2">
    <citation type="submission" date="2018-04" db="EMBL/GenBank/DDBJ databases">
        <title>OnivRS2 (Oryza nivara Reference Sequence Version 2).</title>
        <authorList>
            <person name="Zhang J."/>
            <person name="Kudrna D."/>
            <person name="Lee S."/>
            <person name="Talag J."/>
            <person name="Rajasekar S."/>
            <person name="Welchert J."/>
            <person name="Hsing Y.-I."/>
            <person name="Wing R.A."/>
        </authorList>
    </citation>
    <scope>NUCLEOTIDE SEQUENCE [LARGE SCALE GENOMIC DNA]</scope>
    <source>
        <strain evidence="5">SL10</strain>
    </source>
</reference>
<dbReference type="HOGENOM" id="CLU_1055169_0_0_1"/>